<dbReference type="Proteomes" id="UP000191024">
    <property type="component" value="Chromosome B"/>
</dbReference>
<dbReference type="EMBL" id="LT598464">
    <property type="protein sequence ID" value="SCU82092.1"/>
    <property type="molecule type" value="Genomic_DNA"/>
</dbReference>
<dbReference type="AlphaFoldDB" id="A0A1G4IY96"/>
<protein>
    <submittedName>
        <fullName evidence="1">LAMI_0B08900g1_1</fullName>
    </submittedName>
</protein>
<proteinExistence type="predicted"/>
<dbReference type="SUPFAM" id="SSF53474">
    <property type="entry name" value="alpha/beta-Hydrolases"/>
    <property type="match status" value="1"/>
</dbReference>
<keyword evidence="2" id="KW-1185">Reference proteome</keyword>
<organism evidence="1 2">
    <name type="scientific">Lachancea mirantina</name>
    <dbReference type="NCBI Taxonomy" id="1230905"/>
    <lineage>
        <taxon>Eukaryota</taxon>
        <taxon>Fungi</taxon>
        <taxon>Dikarya</taxon>
        <taxon>Ascomycota</taxon>
        <taxon>Saccharomycotina</taxon>
        <taxon>Saccharomycetes</taxon>
        <taxon>Saccharomycetales</taxon>
        <taxon>Saccharomycetaceae</taxon>
        <taxon>Lachancea</taxon>
    </lineage>
</organism>
<sequence length="303" mass="34716">MAAIVPPEKLAIIKAQADFWAHSMRSPIVRTPEEYGLKYEDISFPSYDQVALKGWFFPCEGSNKLIICNHPMPMNRYGYPGHLDEFKQLCDFEVNFLPEYKVLHDAGYNVLCYDQRNHGESEEGDGGVAGAGRHEWKDSVGVKRWVDKHPVYSKMTLGLMSRCMGANAQFEAISRYPELFDNVKCIVAPQPVTARYPAEAFCAQLGILDEIDVLEEEIRKLGGWTTTEMGPKPFVPKVHIPTLISQVHDDTWTKPEDVETIFELLGAEQKKLFWIEGTTRRFDGYNYFGEHPEEMLAWYAKYM</sequence>
<dbReference type="Gene3D" id="3.40.50.1820">
    <property type="entry name" value="alpha/beta hydrolase"/>
    <property type="match status" value="1"/>
</dbReference>
<accession>A0A1G4IY96</accession>
<evidence type="ECO:0000313" key="2">
    <source>
        <dbReference type="Proteomes" id="UP000191024"/>
    </source>
</evidence>
<gene>
    <name evidence="1" type="ORF">LAMI_0B08900G</name>
</gene>
<dbReference type="InterPro" id="IPR029058">
    <property type="entry name" value="AB_hydrolase_fold"/>
</dbReference>
<evidence type="ECO:0000313" key="1">
    <source>
        <dbReference type="EMBL" id="SCU82092.1"/>
    </source>
</evidence>
<dbReference type="OrthoDB" id="2498029at2759"/>
<name>A0A1G4IY96_9SACH</name>
<reference evidence="1 2" key="1">
    <citation type="submission" date="2016-03" db="EMBL/GenBank/DDBJ databases">
        <authorList>
            <person name="Devillers H."/>
        </authorList>
    </citation>
    <scope>NUCLEOTIDE SEQUENCE [LARGE SCALE GENOMIC DNA]</scope>
    <source>
        <strain evidence="1">CBS 11717</strain>
    </source>
</reference>